<dbReference type="PROSITE" id="PS51387">
    <property type="entry name" value="FAD_PCMH"/>
    <property type="match status" value="1"/>
</dbReference>
<dbReference type="InterPro" id="IPR012951">
    <property type="entry name" value="BBE"/>
</dbReference>
<comment type="caution">
    <text evidence="5">The sequence shown here is derived from an EMBL/GenBank/DDBJ whole genome shotgun (WGS) entry which is preliminary data.</text>
</comment>
<feature type="chain" id="PRO_5042825452" description="FAD-binding PCMH-type domain-containing protein" evidence="3">
    <location>
        <begin position="24"/>
        <end position="606"/>
    </location>
</feature>
<feature type="domain" description="FAD-binding PCMH-type" evidence="4">
    <location>
        <begin position="143"/>
        <end position="327"/>
    </location>
</feature>
<dbReference type="Gene3D" id="3.30.465.10">
    <property type="match status" value="2"/>
</dbReference>
<dbReference type="InterPro" id="IPR006094">
    <property type="entry name" value="Oxid_FAD_bind_N"/>
</dbReference>
<dbReference type="InterPro" id="IPR016169">
    <property type="entry name" value="FAD-bd_PCMH_sub2"/>
</dbReference>
<name>A0AAN6K0I3_9BASI</name>
<keyword evidence="6" id="KW-1185">Reference proteome</keyword>
<keyword evidence="3" id="KW-0732">Signal</keyword>
<dbReference type="PANTHER" id="PTHR13878">
    <property type="entry name" value="GULONOLACTONE OXIDASE"/>
    <property type="match status" value="1"/>
</dbReference>
<sequence>MKTFAVSAFAAAVLLAGAQPSEASPRPRAANSYCTPSQSCWPTAADFASLNQTVGGRLVAVKPLAIPCYPANNSLLNIGATLTCVGVSTNYKDGTFRANQVGAVQFDNWGACNSNANGLEACALNAKAPPVLGALTPVGKVCQQGRIAPYAVAAKSPEDVQAAIKFATAKNIRLVIKNTGHDYLGRSAARDSLMIWTHQLNSMSYSAAFTPDSCASAGTFPAATLGAGVLAQDSLAFSEKNNYTITHGAVGSVGVAGGFALGGGHGPMGPSYGLAVDNILQLKVVTADGTFRTANKCQNPDLFWALRGGGGGTFGVVTEVTYKVHPASKFQSSVVLFSAKNNDALQALVAEIASLQTTWSEAKMAGYFLIANGTLGAVQGLPSSNASEIKALIKPLVDWAATRSDVTMLANLYDSFSSLNQYESKLLKPASQATPVATAQRISGRLLPRSLFATNETRQAMAKAIVAAYTTLTSNGKTVQFYSTGPPASITGEDTGVNTAWRSSLYEVIIANQYSLSDPQSLRVQYAQEAHAAADPLRALTPGGGCYYNEADVLEEDWKTAFFGANYDKLLSIKQKYDPNNVFIVWKGVGWDDQQDQDAFACYQSA</sequence>
<comment type="similarity">
    <text evidence="1">Belongs to the oxygen-dependent FAD-linked oxidoreductase family.</text>
</comment>
<protein>
    <recommendedName>
        <fullName evidence="4">FAD-binding PCMH-type domain-containing protein</fullName>
    </recommendedName>
</protein>
<evidence type="ECO:0000313" key="6">
    <source>
        <dbReference type="Proteomes" id="UP001176517"/>
    </source>
</evidence>
<keyword evidence="2" id="KW-0560">Oxidoreductase</keyword>
<reference evidence="5" key="1">
    <citation type="journal article" date="2023" name="PhytoFront">
        <title>Draft Genome Resources of Seven Strains of Tilletia horrida, Causal Agent of Kernel Smut of Rice.</title>
        <authorList>
            <person name="Khanal S."/>
            <person name="Antony Babu S."/>
            <person name="Zhou X.G."/>
        </authorList>
    </citation>
    <scope>NUCLEOTIDE SEQUENCE</scope>
    <source>
        <strain evidence="5">TX6</strain>
    </source>
</reference>
<dbReference type="PANTHER" id="PTHR13878:SF91">
    <property type="entry name" value="FAD BINDING DOMAIN PROTEIN (AFU_ORTHOLOGUE AFUA_6G12070)-RELATED"/>
    <property type="match status" value="1"/>
</dbReference>
<evidence type="ECO:0000256" key="1">
    <source>
        <dbReference type="ARBA" id="ARBA00005466"/>
    </source>
</evidence>
<dbReference type="GO" id="GO:0016491">
    <property type="term" value="F:oxidoreductase activity"/>
    <property type="evidence" value="ECO:0007669"/>
    <property type="project" value="UniProtKB-KW"/>
</dbReference>
<dbReference type="Proteomes" id="UP001176517">
    <property type="component" value="Unassembled WGS sequence"/>
</dbReference>
<dbReference type="Pfam" id="PF08031">
    <property type="entry name" value="BBE"/>
    <property type="match status" value="1"/>
</dbReference>
<dbReference type="InterPro" id="IPR016166">
    <property type="entry name" value="FAD-bd_PCMH"/>
</dbReference>
<dbReference type="Pfam" id="PF01565">
    <property type="entry name" value="FAD_binding_4"/>
    <property type="match status" value="1"/>
</dbReference>
<organism evidence="5 6">
    <name type="scientific">Tilletia horrida</name>
    <dbReference type="NCBI Taxonomy" id="155126"/>
    <lineage>
        <taxon>Eukaryota</taxon>
        <taxon>Fungi</taxon>
        <taxon>Dikarya</taxon>
        <taxon>Basidiomycota</taxon>
        <taxon>Ustilaginomycotina</taxon>
        <taxon>Exobasidiomycetes</taxon>
        <taxon>Tilletiales</taxon>
        <taxon>Tilletiaceae</taxon>
        <taxon>Tilletia</taxon>
    </lineage>
</organism>
<proteinExistence type="inferred from homology"/>
<evidence type="ECO:0000256" key="2">
    <source>
        <dbReference type="ARBA" id="ARBA00023002"/>
    </source>
</evidence>
<dbReference type="AlphaFoldDB" id="A0AAN6K0I3"/>
<dbReference type="InterPro" id="IPR050432">
    <property type="entry name" value="FAD-linked_Oxidoreductases_BP"/>
</dbReference>
<evidence type="ECO:0000313" key="5">
    <source>
        <dbReference type="EMBL" id="KAK0556878.1"/>
    </source>
</evidence>
<accession>A0AAN6K0I3</accession>
<dbReference type="EMBL" id="JAPDMZ010000010">
    <property type="protein sequence ID" value="KAK0556878.1"/>
    <property type="molecule type" value="Genomic_DNA"/>
</dbReference>
<evidence type="ECO:0000259" key="4">
    <source>
        <dbReference type="PROSITE" id="PS51387"/>
    </source>
</evidence>
<dbReference type="InterPro" id="IPR036318">
    <property type="entry name" value="FAD-bd_PCMH-like_sf"/>
</dbReference>
<gene>
    <name evidence="5" type="ORF">OC846_000905</name>
</gene>
<dbReference type="GO" id="GO:0071949">
    <property type="term" value="F:FAD binding"/>
    <property type="evidence" value="ECO:0007669"/>
    <property type="project" value="InterPro"/>
</dbReference>
<feature type="signal peptide" evidence="3">
    <location>
        <begin position="1"/>
        <end position="23"/>
    </location>
</feature>
<dbReference type="SUPFAM" id="SSF56176">
    <property type="entry name" value="FAD-binding/transporter-associated domain-like"/>
    <property type="match status" value="1"/>
</dbReference>
<evidence type="ECO:0000256" key="3">
    <source>
        <dbReference type="SAM" id="SignalP"/>
    </source>
</evidence>